<dbReference type="Pfam" id="PF13424">
    <property type="entry name" value="TPR_12"/>
    <property type="match status" value="1"/>
</dbReference>
<feature type="repeat" description="TPR" evidence="1">
    <location>
        <begin position="332"/>
        <end position="365"/>
    </location>
</feature>
<reference evidence="5 6" key="1">
    <citation type="submission" date="2008-07" db="EMBL/GenBank/DDBJ databases">
        <authorList>
            <person name="Tandeau de Marsac N."/>
            <person name="Ferriera S."/>
            <person name="Johnson J."/>
            <person name="Kravitz S."/>
            <person name="Beeson K."/>
            <person name="Sutton G."/>
            <person name="Rogers Y.-H."/>
            <person name="Friedman R."/>
            <person name="Frazier M."/>
            <person name="Venter J.C."/>
        </authorList>
    </citation>
    <scope>NUCLEOTIDE SEQUENCE [LARGE SCALE GENOMIC DNA]</scope>
    <source>
        <strain evidence="5 6">PCC 7420</strain>
    </source>
</reference>
<sequence>MDESRRQDYRNLIQMLLNCPSGDEPIILRANSNLIDAGLVQTMLQIAAGLIVTGKLDASDFLMNVTGYLLGVYSTPIKRLSSKDAPIAVGIGNSFAVIPEPEKYASFLGELMQAILDHRRNLEGVYPFLKANLDKLDDTFAQVLHDWATSLLLKLEPADAENLAVDIGNFGFLLQQFPLGSKASNLEIAITAYQFTVTVLSREGFPKEWANTHNNLGQAYRNRIRGDKPQNLEKAIAAFQNALQVYTQKDFLQRWAMIKNNLGLVYREQGWIEQAVAAHEDALKGYSYQEFPEEWGVSKFCALALLRGAETLAMSLLWVMFIPKLDTPEEWADTQTYLGNVYSDKGEVDKAIAAYKKALKVRISGTYKWAETQNNLAAQYREIGQIAQAIAIYKDNLQVYTHKEFPERWATTHYNLARAYSKAGQIKQAIKAYQSALKVYTPAAFPIECLHCGNNLGHLAFDAERLEEAIEAYGVAIEAVEESWAWASTDARRQEIQTEAIGVYIGIVKSYVKTKQWKTAIEYAERSKARNLVQLLANRDLYPKGASESDCNQLKYLRREIAAKQRQLETTQINFSTGIEENKQLLDQTYSEQLRQELDKLQQQLNDLLEQIKTLDPNFSFTQRVEPISFERIQALLPNDKTVLIEWYVLGDTFLTFIVTRQSPGITVWQSSPEDAQALFDWLREDFSDDEQPSKENWKNQLEFKLHHLAQILHLEEILSHVPETCDRVILIPHFLLHLLPLHALPVTSTDTSPVEEDRSPLAKKRESDADPARQKCLLDRFPEGVSYAPSCGLLQLTQNSQHSEFSYFFGIQNPTQDLNYADLEVETIRQDFHPNDKVFAREAATKQAIYNQQLHLAHCIHFSCHGYFDSEAPLRSALLLADATPTQTETSQMTNPERYIHLREGSTVNQGKCLTLGEIFGLELSQCRLVTLSACETGITSPKGLIDEYIGIPSGFLIAGSPSVVSSLWRVNDLSTALLMIKFYQNLKSGSTVAVALNTAQTWLRDATKEQLQQWASQLPLDDEQELQLDAFFYNLQPSSKPFESPYHWAAFCAIGQ</sequence>
<dbReference type="GO" id="GO:0016226">
    <property type="term" value="P:iron-sulfur cluster assembly"/>
    <property type="evidence" value="ECO:0007669"/>
    <property type="project" value="InterPro"/>
</dbReference>
<dbReference type="PANTHER" id="PTHR10098:SF108">
    <property type="entry name" value="TETRATRICOPEPTIDE REPEAT PROTEIN 28"/>
    <property type="match status" value="1"/>
</dbReference>
<organism evidence="5 6">
    <name type="scientific">Coleofasciculus chthonoplastes PCC 7420</name>
    <dbReference type="NCBI Taxonomy" id="118168"/>
    <lineage>
        <taxon>Bacteria</taxon>
        <taxon>Bacillati</taxon>
        <taxon>Cyanobacteriota</taxon>
        <taxon>Cyanophyceae</taxon>
        <taxon>Coleofasciculales</taxon>
        <taxon>Coleofasciculaceae</taxon>
        <taxon>Coleofasciculus</taxon>
    </lineage>
</organism>
<proteinExistence type="predicted"/>
<evidence type="ECO:0000256" key="2">
    <source>
        <dbReference type="SAM" id="Coils"/>
    </source>
</evidence>
<feature type="domain" description="CHAT" evidence="4">
    <location>
        <begin position="709"/>
        <end position="1058"/>
    </location>
</feature>
<dbReference type="PROSITE" id="PS50810">
    <property type="entry name" value="FRATAXIN_2"/>
    <property type="match status" value="1"/>
</dbReference>
<keyword evidence="6" id="KW-1185">Reference proteome</keyword>
<dbReference type="SUPFAM" id="SSF48452">
    <property type="entry name" value="TPR-like"/>
    <property type="match status" value="2"/>
</dbReference>
<dbReference type="eggNOG" id="COG4995">
    <property type="taxonomic scope" value="Bacteria"/>
</dbReference>
<dbReference type="RefSeq" id="WP_006098263.1">
    <property type="nucleotide sequence ID" value="NZ_DS989841.1"/>
</dbReference>
<evidence type="ECO:0000259" key="4">
    <source>
        <dbReference type="Pfam" id="PF12770"/>
    </source>
</evidence>
<name>B4VI04_9CYAN</name>
<dbReference type="SMART" id="SM00028">
    <property type="entry name" value="TPR"/>
    <property type="match status" value="6"/>
</dbReference>
<dbReference type="Gene3D" id="1.25.40.10">
    <property type="entry name" value="Tetratricopeptide repeat domain"/>
    <property type="match status" value="4"/>
</dbReference>
<evidence type="ECO:0000256" key="1">
    <source>
        <dbReference type="PROSITE-ProRule" id="PRU00339"/>
    </source>
</evidence>
<dbReference type="PROSITE" id="PS50005">
    <property type="entry name" value="TPR"/>
    <property type="match status" value="2"/>
</dbReference>
<evidence type="ECO:0000313" key="6">
    <source>
        <dbReference type="Proteomes" id="UP000003835"/>
    </source>
</evidence>
<dbReference type="HOGENOM" id="CLU_003728_15_1_3"/>
<dbReference type="Pfam" id="PF13181">
    <property type="entry name" value="TPR_8"/>
    <property type="match status" value="1"/>
</dbReference>
<dbReference type="PANTHER" id="PTHR10098">
    <property type="entry name" value="RAPSYN-RELATED"/>
    <property type="match status" value="1"/>
</dbReference>
<evidence type="ECO:0000256" key="3">
    <source>
        <dbReference type="SAM" id="MobiDB-lite"/>
    </source>
</evidence>
<feature type="coiled-coil region" evidence="2">
    <location>
        <begin position="554"/>
        <end position="618"/>
    </location>
</feature>
<protein>
    <submittedName>
        <fullName evidence="5">Tetratricopeptide repeat domain protein</fullName>
    </submittedName>
</protein>
<feature type="compositionally biased region" description="Basic and acidic residues" evidence="3">
    <location>
        <begin position="756"/>
        <end position="771"/>
    </location>
</feature>
<dbReference type="InterPro" id="IPR019734">
    <property type="entry name" value="TPR_rpt"/>
</dbReference>
<dbReference type="Pfam" id="PF12770">
    <property type="entry name" value="CHAT"/>
    <property type="match status" value="1"/>
</dbReference>
<dbReference type="InterPro" id="IPR002908">
    <property type="entry name" value="Frataxin/CyaY"/>
</dbReference>
<evidence type="ECO:0000313" key="5">
    <source>
        <dbReference type="EMBL" id="EDX78786.1"/>
    </source>
</evidence>
<feature type="repeat" description="TPR" evidence="1">
    <location>
        <begin position="410"/>
        <end position="443"/>
    </location>
</feature>
<gene>
    <name evidence="5" type="ORF">MC7420_7439</name>
</gene>
<dbReference type="OrthoDB" id="433986at2"/>
<feature type="region of interest" description="Disordered" evidence="3">
    <location>
        <begin position="749"/>
        <end position="771"/>
    </location>
</feature>
<dbReference type="InterPro" id="IPR011990">
    <property type="entry name" value="TPR-like_helical_dom_sf"/>
</dbReference>
<dbReference type="EMBL" id="DS989841">
    <property type="protein sequence ID" value="EDX78786.1"/>
    <property type="molecule type" value="Genomic_DNA"/>
</dbReference>
<dbReference type="Proteomes" id="UP000003835">
    <property type="component" value="Unassembled WGS sequence"/>
</dbReference>
<keyword evidence="2" id="KW-0175">Coiled coil</keyword>
<keyword evidence="1" id="KW-0802">TPR repeat</keyword>
<accession>B4VI04</accession>
<dbReference type="AlphaFoldDB" id="B4VI04"/>
<dbReference type="eggNOG" id="COG0457">
    <property type="taxonomic scope" value="Bacteria"/>
</dbReference>
<dbReference type="GO" id="GO:0008199">
    <property type="term" value="F:ferric iron binding"/>
    <property type="evidence" value="ECO:0007669"/>
    <property type="project" value="InterPro"/>
</dbReference>
<dbReference type="InterPro" id="IPR024983">
    <property type="entry name" value="CHAT_dom"/>
</dbReference>
<dbReference type="STRING" id="118168.MC7420_7439"/>